<organism evidence="1 2">
    <name type="scientific">Weissella soli</name>
    <dbReference type="NCBI Taxonomy" id="155866"/>
    <lineage>
        <taxon>Bacteria</taxon>
        <taxon>Bacillati</taxon>
        <taxon>Bacillota</taxon>
        <taxon>Bacilli</taxon>
        <taxon>Lactobacillales</taxon>
        <taxon>Lactobacillaceae</taxon>
        <taxon>Weissella</taxon>
    </lineage>
</organism>
<dbReference type="Pfam" id="PF12822">
    <property type="entry name" value="ECF_trnsprt"/>
    <property type="match status" value="1"/>
</dbReference>
<dbReference type="OrthoDB" id="9813540at2"/>
<accession>A0A288Q8F7</accession>
<dbReference type="Gene3D" id="1.10.1760.20">
    <property type="match status" value="1"/>
</dbReference>
<reference evidence="1 2" key="1">
    <citation type="submission" date="2018-07" db="EMBL/GenBank/DDBJ databases">
        <title>Genomic Encyclopedia of Type Strains, Phase III (KMG-III): the genomes of soil and plant-associated and newly described type strains.</title>
        <authorList>
            <person name="Whitman W."/>
        </authorList>
    </citation>
    <scope>NUCLEOTIDE SEQUENCE [LARGE SCALE GENOMIC DNA]</scope>
    <source>
        <strain evidence="1 2">CECT 7031</strain>
    </source>
</reference>
<dbReference type="Proteomes" id="UP000254912">
    <property type="component" value="Unassembled WGS sequence"/>
</dbReference>
<keyword evidence="2" id="KW-1185">Reference proteome</keyword>
<dbReference type="InterPro" id="IPR024529">
    <property type="entry name" value="ECF_trnsprt_substrate-spec"/>
</dbReference>
<dbReference type="GO" id="GO:0022857">
    <property type="term" value="F:transmembrane transporter activity"/>
    <property type="evidence" value="ECO:0007669"/>
    <property type="project" value="InterPro"/>
</dbReference>
<dbReference type="EMBL" id="QRAS01000004">
    <property type="protein sequence ID" value="RDL01594.1"/>
    <property type="molecule type" value="Genomic_DNA"/>
</dbReference>
<evidence type="ECO:0000313" key="2">
    <source>
        <dbReference type="Proteomes" id="UP000254912"/>
    </source>
</evidence>
<dbReference type="RefSeq" id="WP_070229642.1">
    <property type="nucleotide sequence ID" value="NZ_BJYO01000006.1"/>
</dbReference>
<proteinExistence type="predicted"/>
<gene>
    <name evidence="1" type="ORF">DFP99_1501</name>
</gene>
<dbReference type="KEGG" id="wso:WSWS_00346"/>
<comment type="caution">
    <text evidence="1">The sequence shown here is derived from an EMBL/GenBank/DDBJ whole genome shotgun (WGS) entry which is preliminary data.</text>
</comment>
<dbReference type="AlphaFoldDB" id="A0A288Q8F7"/>
<name>A0A288Q8F7_9LACO</name>
<evidence type="ECO:0000313" key="1">
    <source>
        <dbReference type="EMBL" id="RDL01594.1"/>
    </source>
</evidence>
<dbReference type="GeneID" id="94545555"/>
<sequence>MKKTQSVRHLVLTALFIAIILLQAMVPWLGNLPINPLVSVTIITYTVAIGAMILGPKTGLFLGFIWGSYSFYNAWAAGVSLGALMFRNPITAIVPRMAVGLIIGWLYWRFVKNRQTARRPIFLAGLGALAALINTALVVLSTWIGFNVMHTTFTGIPAGGASVAWLLQVVVGFNGIFEMIAGAIFVPVIGSVVLLVADRYNFN</sequence>
<protein>
    <submittedName>
        <fullName evidence="1">Uncharacterized protein DUF3816</fullName>
    </submittedName>
</protein>